<proteinExistence type="predicted"/>
<accession>A0A915IP28</accession>
<keyword evidence="1" id="KW-1185">Reference proteome</keyword>
<organism evidence="1 2">
    <name type="scientific">Romanomermis culicivorax</name>
    <name type="common">Nematode worm</name>
    <dbReference type="NCBI Taxonomy" id="13658"/>
    <lineage>
        <taxon>Eukaryota</taxon>
        <taxon>Metazoa</taxon>
        <taxon>Ecdysozoa</taxon>
        <taxon>Nematoda</taxon>
        <taxon>Enoplea</taxon>
        <taxon>Dorylaimia</taxon>
        <taxon>Mermithida</taxon>
        <taxon>Mermithoidea</taxon>
        <taxon>Mermithidae</taxon>
        <taxon>Romanomermis</taxon>
    </lineage>
</organism>
<evidence type="ECO:0000313" key="1">
    <source>
        <dbReference type="Proteomes" id="UP000887565"/>
    </source>
</evidence>
<dbReference type="WBParaSite" id="nRc.2.0.1.t15630-RA">
    <property type="protein sequence ID" value="nRc.2.0.1.t15630-RA"/>
    <property type="gene ID" value="nRc.2.0.1.g15630"/>
</dbReference>
<dbReference type="Proteomes" id="UP000887565">
    <property type="component" value="Unplaced"/>
</dbReference>
<evidence type="ECO:0000313" key="2">
    <source>
        <dbReference type="WBParaSite" id="nRc.2.0.1.t15630-RA"/>
    </source>
</evidence>
<sequence>MQEQRKHINDSVLINSSAINIQLQLSNFINFIVHRRASQKFSDVTSVFPFIYP</sequence>
<dbReference type="AlphaFoldDB" id="A0A915IP28"/>
<protein>
    <submittedName>
        <fullName evidence="2">Uncharacterized protein</fullName>
    </submittedName>
</protein>
<name>A0A915IP28_ROMCU</name>
<reference evidence="2" key="1">
    <citation type="submission" date="2022-11" db="UniProtKB">
        <authorList>
            <consortium name="WormBaseParasite"/>
        </authorList>
    </citation>
    <scope>IDENTIFICATION</scope>
</reference>